<feature type="domain" description="C2H2-type" evidence="9">
    <location>
        <begin position="21"/>
        <end position="50"/>
    </location>
</feature>
<dbReference type="Pfam" id="PF00096">
    <property type="entry name" value="zf-C2H2"/>
    <property type="match status" value="2"/>
</dbReference>
<proteinExistence type="inferred from homology"/>
<dbReference type="SMART" id="SM00355">
    <property type="entry name" value="ZnF_C2H2"/>
    <property type="match status" value="2"/>
</dbReference>
<evidence type="ECO:0000256" key="5">
    <source>
        <dbReference type="ARBA" id="ARBA00022771"/>
    </source>
</evidence>
<reference evidence="10" key="1">
    <citation type="submission" date="2025-08" db="UniProtKB">
        <authorList>
            <consortium name="Ensembl"/>
        </authorList>
    </citation>
    <scope>IDENTIFICATION</scope>
</reference>
<dbReference type="PANTHER" id="PTHR45718:SF6">
    <property type="entry name" value="ZINC FINGER PROTEIN GLI2"/>
    <property type="match status" value="1"/>
</dbReference>
<dbReference type="SUPFAM" id="SSF57667">
    <property type="entry name" value="beta-beta-alpha zinc fingers"/>
    <property type="match status" value="1"/>
</dbReference>
<evidence type="ECO:0000256" key="3">
    <source>
        <dbReference type="ARBA" id="ARBA00022723"/>
    </source>
</evidence>
<dbReference type="GO" id="GO:0008270">
    <property type="term" value="F:zinc ion binding"/>
    <property type="evidence" value="ECO:0007669"/>
    <property type="project" value="UniProtKB-KW"/>
</dbReference>
<dbReference type="InterPro" id="IPR043359">
    <property type="entry name" value="GLI-like"/>
</dbReference>
<evidence type="ECO:0000256" key="2">
    <source>
        <dbReference type="ARBA" id="ARBA00010831"/>
    </source>
</evidence>
<evidence type="ECO:0000256" key="8">
    <source>
        <dbReference type="PROSITE-ProRule" id="PRU00042"/>
    </source>
</evidence>
<dbReference type="Gene3D" id="3.30.160.60">
    <property type="entry name" value="Classic Zinc Finger"/>
    <property type="match status" value="2"/>
</dbReference>
<dbReference type="FunFam" id="3.30.160.60:FF:000041">
    <property type="entry name" value="Zinc finger protein ZIC 1"/>
    <property type="match status" value="1"/>
</dbReference>
<feature type="domain" description="C2H2-type" evidence="9">
    <location>
        <begin position="51"/>
        <end position="79"/>
    </location>
</feature>
<keyword evidence="11" id="KW-1185">Reference proteome</keyword>
<dbReference type="InterPro" id="IPR036236">
    <property type="entry name" value="Znf_C2H2_sf"/>
</dbReference>
<dbReference type="PROSITE" id="PS00028">
    <property type="entry name" value="ZINC_FINGER_C2H2_1"/>
    <property type="match status" value="2"/>
</dbReference>
<dbReference type="InterPro" id="IPR013087">
    <property type="entry name" value="Znf_C2H2_type"/>
</dbReference>
<comment type="subcellular location">
    <subcellularLocation>
        <location evidence="1">Nucleus</location>
    </subcellularLocation>
</comment>
<reference evidence="10" key="2">
    <citation type="submission" date="2025-09" db="UniProtKB">
        <authorList>
            <consortium name="Ensembl"/>
        </authorList>
    </citation>
    <scope>IDENTIFICATION</scope>
</reference>
<organism evidence="10 11">
    <name type="scientific">Zonotrichia albicollis</name>
    <name type="common">White-throated sparrow</name>
    <name type="synonym">Fringilla albicollis</name>
    <dbReference type="NCBI Taxonomy" id="44394"/>
    <lineage>
        <taxon>Eukaryota</taxon>
        <taxon>Metazoa</taxon>
        <taxon>Chordata</taxon>
        <taxon>Craniata</taxon>
        <taxon>Vertebrata</taxon>
        <taxon>Euteleostomi</taxon>
        <taxon>Archelosauria</taxon>
        <taxon>Archosauria</taxon>
        <taxon>Dinosauria</taxon>
        <taxon>Saurischia</taxon>
        <taxon>Theropoda</taxon>
        <taxon>Coelurosauria</taxon>
        <taxon>Aves</taxon>
        <taxon>Neognathae</taxon>
        <taxon>Neoaves</taxon>
        <taxon>Telluraves</taxon>
        <taxon>Australaves</taxon>
        <taxon>Passeriformes</taxon>
        <taxon>Passerellidae</taxon>
        <taxon>Zonotrichia</taxon>
    </lineage>
</organism>
<dbReference type="GO" id="GO:0005634">
    <property type="term" value="C:nucleus"/>
    <property type="evidence" value="ECO:0007669"/>
    <property type="project" value="UniProtKB-SubCell"/>
</dbReference>
<name>A0A8D2MZV9_ZONAL</name>
<evidence type="ECO:0000313" key="11">
    <source>
        <dbReference type="Proteomes" id="UP000694413"/>
    </source>
</evidence>
<keyword evidence="6" id="KW-0862">Zinc</keyword>
<evidence type="ECO:0000256" key="1">
    <source>
        <dbReference type="ARBA" id="ARBA00004123"/>
    </source>
</evidence>
<accession>A0A8D2MZV9</accession>
<dbReference type="Proteomes" id="UP000694413">
    <property type="component" value="Unassembled WGS sequence"/>
</dbReference>
<keyword evidence="5 8" id="KW-0863">Zinc-finger</keyword>
<sequence>FRWDVDMRMKILLRLSGEKPFKCEFEGCDRRFANSSDRKKHMHVHTSDKPYICKVCDKSYTHPSSLRKHMKVNHRSAPAPSSLSVLACDRETQKLQSLMPYVLIKDMCRIGLFPCFYCFSEHCVIQSRPVGFCRHKMAPGRALGRAPGSSGPPVPPGSQHPVPVCPRLLWDGSLGGVWRGKVLE</sequence>
<evidence type="ECO:0000313" key="10">
    <source>
        <dbReference type="Ensembl" id="ENSZALP00000015416.1"/>
    </source>
</evidence>
<comment type="similarity">
    <text evidence="2">Belongs to the GLI C2H2-type zinc-finger protein family.</text>
</comment>
<evidence type="ECO:0000259" key="9">
    <source>
        <dbReference type="PROSITE" id="PS50157"/>
    </source>
</evidence>
<dbReference type="GO" id="GO:0000978">
    <property type="term" value="F:RNA polymerase II cis-regulatory region sequence-specific DNA binding"/>
    <property type="evidence" value="ECO:0007669"/>
    <property type="project" value="TreeGrafter"/>
</dbReference>
<dbReference type="GO" id="GO:0007224">
    <property type="term" value="P:smoothened signaling pathway"/>
    <property type="evidence" value="ECO:0007669"/>
    <property type="project" value="TreeGrafter"/>
</dbReference>
<dbReference type="GO" id="GO:0000981">
    <property type="term" value="F:DNA-binding transcription factor activity, RNA polymerase II-specific"/>
    <property type="evidence" value="ECO:0007669"/>
    <property type="project" value="TreeGrafter"/>
</dbReference>
<dbReference type="Ensembl" id="ENSZALT00000020771.1">
    <property type="protein sequence ID" value="ENSZALP00000015416.1"/>
    <property type="gene ID" value="ENSZALG00000012643.1"/>
</dbReference>
<protein>
    <recommendedName>
        <fullName evidence="9">C2H2-type domain-containing protein</fullName>
    </recommendedName>
</protein>
<keyword evidence="3" id="KW-0479">Metal-binding</keyword>
<evidence type="ECO:0000256" key="6">
    <source>
        <dbReference type="ARBA" id="ARBA00022833"/>
    </source>
</evidence>
<keyword evidence="4" id="KW-0677">Repeat</keyword>
<keyword evidence="7" id="KW-0539">Nucleus</keyword>
<dbReference type="PROSITE" id="PS50157">
    <property type="entry name" value="ZINC_FINGER_C2H2_2"/>
    <property type="match status" value="2"/>
</dbReference>
<evidence type="ECO:0000256" key="4">
    <source>
        <dbReference type="ARBA" id="ARBA00022737"/>
    </source>
</evidence>
<dbReference type="AlphaFoldDB" id="A0A8D2MZV9"/>
<dbReference type="PANTHER" id="PTHR45718">
    <property type="entry name" value="TRANSCRIPTIONAL ACTIVATOR CUBITUS INTERRUPTUS"/>
    <property type="match status" value="1"/>
</dbReference>
<evidence type="ECO:0000256" key="7">
    <source>
        <dbReference type="ARBA" id="ARBA00023242"/>
    </source>
</evidence>
<dbReference type="FunFam" id="3.30.160.60:FF:000039">
    <property type="entry name" value="Zinc finger protein ZIC 1"/>
    <property type="match status" value="1"/>
</dbReference>